<dbReference type="Proteomes" id="UP001595851">
    <property type="component" value="Unassembled WGS sequence"/>
</dbReference>
<reference evidence="2" key="1">
    <citation type="journal article" date="2019" name="Int. J. Syst. Evol. Microbiol.">
        <title>The Global Catalogue of Microorganisms (GCM) 10K type strain sequencing project: providing services to taxonomists for standard genome sequencing and annotation.</title>
        <authorList>
            <consortium name="The Broad Institute Genomics Platform"/>
            <consortium name="The Broad Institute Genome Sequencing Center for Infectious Disease"/>
            <person name="Wu L."/>
            <person name="Ma J."/>
        </authorList>
    </citation>
    <scope>NUCLEOTIDE SEQUENCE [LARGE SCALE GENOMIC DNA]</scope>
    <source>
        <strain evidence="2">TBRC 1276</strain>
    </source>
</reference>
<sequence length="204" mass="23063">MAVTSPIAVLGDDGRYHLPLGTRYLCAQAWRGLKKPPPPALPHEQWCTWWSADRQHYRVNPPPGTRQEEGHPGRRTVRWPVLALDSEVDPALVRRRERCPGRQDDGRWPPFQGPVLGPIIRTLISELGPACHACRSTPDVFVDHNPDNLHVRGLVCRHCNIWLEMCPHPSGCAWADYLNNPPAAHLGLTYPRAAISRKPRRTRS</sequence>
<keyword evidence="1" id="KW-0255">Endonuclease</keyword>
<keyword evidence="2" id="KW-1185">Reference proteome</keyword>
<evidence type="ECO:0000313" key="2">
    <source>
        <dbReference type="Proteomes" id="UP001595851"/>
    </source>
</evidence>
<dbReference type="EMBL" id="JBHSBI010000054">
    <property type="protein sequence ID" value="MFC4016028.1"/>
    <property type="molecule type" value="Genomic_DNA"/>
</dbReference>
<keyword evidence="1" id="KW-0540">Nuclease</keyword>
<evidence type="ECO:0000313" key="1">
    <source>
        <dbReference type="EMBL" id="MFC4016028.1"/>
    </source>
</evidence>
<organism evidence="1 2">
    <name type="scientific">Nonomuraea purpurea</name>
    <dbReference type="NCBI Taxonomy" id="1849276"/>
    <lineage>
        <taxon>Bacteria</taxon>
        <taxon>Bacillati</taxon>
        <taxon>Actinomycetota</taxon>
        <taxon>Actinomycetes</taxon>
        <taxon>Streptosporangiales</taxon>
        <taxon>Streptosporangiaceae</taxon>
        <taxon>Nonomuraea</taxon>
    </lineage>
</organism>
<name>A0ABV8GTF6_9ACTN</name>
<proteinExistence type="predicted"/>
<dbReference type="GO" id="GO:0004519">
    <property type="term" value="F:endonuclease activity"/>
    <property type="evidence" value="ECO:0007669"/>
    <property type="project" value="UniProtKB-KW"/>
</dbReference>
<comment type="caution">
    <text evidence="1">The sequence shown here is derived from an EMBL/GenBank/DDBJ whole genome shotgun (WGS) entry which is preliminary data.</text>
</comment>
<keyword evidence="1" id="KW-0378">Hydrolase</keyword>
<protein>
    <submittedName>
        <fullName evidence="1">Endonuclease domain-containing protein</fullName>
    </submittedName>
</protein>
<dbReference type="Gene3D" id="3.40.1800.10">
    <property type="entry name" value="His-Me finger endonucleases"/>
    <property type="match status" value="1"/>
</dbReference>
<dbReference type="InterPro" id="IPR004211">
    <property type="entry name" value="Endonuclease_7"/>
</dbReference>
<dbReference type="SUPFAM" id="SSF54060">
    <property type="entry name" value="His-Me finger endonucleases"/>
    <property type="match status" value="1"/>
</dbReference>
<dbReference type="RefSeq" id="WP_379535821.1">
    <property type="nucleotide sequence ID" value="NZ_JBHSBI010000054.1"/>
</dbReference>
<gene>
    <name evidence="1" type="ORF">ACFOY2_53075</name>
</gene>
<dbReference type="InterPro" id="IPR044925">
    <property type="entry name" value="His-Me_finger_sf"/>
</dbReference>
<dbReference type="InterPro" id="IPR038563">
    <property type="entry name" value="Endonuclease_7_sf"/>
</dbReference>
<accession>A0ABV8GTF6</accession>
<dbReference type="Pfam" id="PF02945">
    <property type="entry name" value="Endonuclease_7"/>
    <property type="match status" value="1"/>
</dbReference>